<dbReference type="Proteomes" id="UP001227230">
    <property type="component" value="Chromosome 15"/>
</dbReference>
<evidence type="ECO:0000313" key="2">
    <source>
        <dbReference type="EMBL" id="WKA05357.1"/>
    </source>
</evidence>
<gene>
    <name evidence="2" type="ORF">VitviT2T_023330</name>
</gene>
<proteinExistence type="predicted"/>
<sequence>MGFTEQLTFLNRGSQPIANYLVVHDSADELYLLGAPIPNQYPITHTLDGIGNEFKEIFVVVQAWDTVITFVELHDKLVKSEAFSCEKSFMLSGTLVDLTMGALLPWGCSKNNVYEWSIKDASTERIKRACIGVKRKLNSSLVAFKNLIAWVSLISHSVISSESCSSSIRRVIVPATTMAIQNPSDPIPTQNPSDPIPTQNPSNPIPTQNPSDPIPTQNPDPTPIWISCNHCRRRFVSMQNIQAVVVQARDPSSIYYVADDSYRIFRPGIFSHPKEVSFEWIRAANQTTNLVVGRMYCSKCAQPAGWKVLEGSQWHPAIRAGQVLLPVPPARPRY</sequence>
<evidence type="ECO:0000256" key="1">
    <source>
        <dbReference type="SAM" id="MobiDB-lite"/>
    </source>
</evidence>
<reference evidence="2 3" key="1">
    <citation type="journal article" date="2023" name="Hortic Res">
        <title>The complete reference genome for grapevine (Vitis vinifera L.) genetics and breeding.</title>
        <authorList>
            <person name="Shi X."/>
            <person name="Cao S."/>
            <person name="Wang X."/>
            <person name="Huang S."/>
            <person name="Wang Y."/>
            <person name="Liu Z."/>
            <person name="Liu W."/>
            <person name="Leng X."/>
            <person name="Peng Y."/>
            <person name="Wang N."/>
            <person name="Wang Y."/>
            <person name="Ma Z."/>
            <person name="Xu X."/>
            <person name="Zhang F."/>
            <person name="Xue H."/>
            <person name="Zhong H."/>
            <person name="Wang Y."/>
            <person name="Zhang K."/>
            <person name="Velt A."/>
            <person name="Avia K."/>
            <person name="Holtgrawe D."/>
            <person name="Grimplet J."/>
            <person name="Matus J.T."/>
            <person name="Ware D."/>
            <person name="Wu X."/>
            <person name="Wang H."/>
            <person name="Liu C."/>
            <person name="Fang Y."/>
            <person name="Rustenholz C."/>
            <person name="Cheng Z."/>
            <person name="Xiao H."/>
            <person name="Zhou Y."/>
        </authorList>
    </citation>
    <scope>NUCLEOTIDE SEQUENCE [LARGE SCALE GENOMIC DNA]</scope>
    <source>
        <strain evidence="3">cv. Pinot noir / PN40024</strain>
        <tissue evidence="2">Leaf</tissue>
    </source>
</reference>
<accession>A0ABY9DEE4</accession>
<evidence type="ECO:0000313" key="3">
    <source>
        <dbReference type="Proteomes" id="UP001227230"/>
    </source>
</evidence>
<dbReference type="EMBL" id="CP126662">
    <property type="protein sequence ID" value="WKA05357.1"/>
    <property type="molecule type" value="Genomic_DNA"/>
</dbReference>
<protein>
    <submittedName>
        <fullName evidence="2">Uncharacterized protein</fullName>
    </submittedName>
</protein>
<name>A0ABY9DEE4_VITVI</name>
<keyword evidence="3" id="KW-1185">Reference proteome</keyword>
<feature type="region of interest" description="Disordered" evidence="1">
    <location>
        <begin position="179"/>
        <end position="219"/>
    </location>
</feature>
<feature type="compositionally biased region" description="Polar residues" evidence="1">
    <location>
        <begin position="179"/>
        <end position="211"/>
    </location>
</feature>
<organism evidence="2 3">
    <name type="scientific">Vitis vinifera</name>
    <name type="common">Grape</name>
    <dbReference type="NCBI Taxonomy" id="29760"/>
    <lineage>
        <taxon>Eukaryota</taxon>
        <taxon>Viridiplantae</taxon>
        <taxon>Streptophyta</taxon>
        <taxon>Embryophyta</taxon>
        <taxon>Tracheophyta</taxon>
        <taxon>Spermatophyta</taxon>
        <taxon>Magnoliopsida</taxon>
        <taxon>eudicotyledons</taxon>
        <taxon>Gunneridae</taxon>
        <taxon>Pentapetalae</taxon>
        <taxon>rosids</taxon>
        <taxon>Vitales</taxon>
        <taxon>Vitaceae</taxon>
        <taxon>Viteae</taxon>
        <taxon>Vitis</taxon>
    </lineage>
</organism>